<dbReference type="KEGG" id="ure:UREG_03250"/>
<evidence type="ECO:0000256" key="6">
    <source>
        <dbReference type="SAM" id="MobiDB-lite"/>
    </source>
</evidence>
<evidence type="ECO:0000256" key="5">
    <source>
        <dbReference type="ARBA" id="ARBA00022737"/>
    </source>
</evidence>
<dbReference type="GO" id="GO:0031087">
    <property type="term" value="P:deadenylation-independent decapping of nuclear-transcribed mRNA"/>
    <property type="evidence" value="ECO:0007669"/>
    <property type="project" value="InterPro"/>
</dbReference>
<feature type="compositionally biased region" description="Polar residues" evidence="6">
    <location>
        <begin position="281"/>
        <end position="293"/>
    </location>
</feature>
<dbReference type="InterPro" id="IPR015943">
    <property type="entry name" value="WD40/YVTN_repeat-like_dom_sf"/>
</dbReference>
<feature type="compositionally biased region" description="Polar residues" evidence="6">
    <location>
        <begin position="328"/>
        <end position="339"/>
    </location>
</feature>
<keyword evidence="4" id="KW-0853">WD repeat</keyword>
<feature type="compositionally biased region" description="Polar residues" evidence="6">
    <location>
        <begin position="134"/>
        <end position="149"/>
    </location>
</feature>
<dbReference type="InterPro" id="IPR045152">
    <property type="entry name" value="EDC4-like"/>
</dbReference>
<dbReference type="VEuPathDB" id="FungiDB:UREG_03250"/>
<feature type="region of interest" description="Disordered" evidence="6">
    <location>
        <begin position="377"/>
        <end position="434"/>
    </location>
</feature>
<dbReference type="Pfam" id="PF24106">
    <property type="entry name" value="Beta-prop_EDC4L"/>
    <property type="match status" value="1"/>
</dbReference>
<dbReference type="RefSeq" id="XP_002543733.1">
    <property type="nucleotide sequence ID" value="XM_002543687.1"/>
</dbReference>
<dbReference type="EMBL" id="CH476616">
    <property type="protein sequence ID" value="EEP78404.1"/>
    <property type="molecule type" value="Genomic_DNA"/>
</dbReference>
<evidence type="ECO:0000259" key="7">
    <source>
        <dbReference type="Pfam" id="PF24106"/>
    </source>
</evidence>
<dbReference type="PANTHER" id="PTHR15598:SF5">
    <property type="entry name" value="ENHANCER OF MRNA-DECAPPING PROTEIN 4"/>
    <property type="match status" value="1"/>
</dbReference>
<dbReference type="InterPro" id="IPR036322">
    <property type="entry name" value="WD40_repeat_dom_sf"/>
</dbReference>
<evidence type="ECO:0000256" key="1">
    <source>
        <dbReference type="ARBA" id="ARBA00004201"/>
    </source>
</evidence>
<feature type="compositionally biased region" description="Low complexity" evidence="6">
    <location>
        <begin position="169"/>
        <end position="183"/>
    </location>
</feature>
<organism evidence="8 9">
    <name type="scientific">Uncinocarpus reesii (strain UAMH 1704)</name>
    <dbReference type="NCBI Taxonomy" id="336963"/>
    <lineage>
        <taxon>Eukaryota</taxon>
        <taxon>Fungi</taxon>
        <taxon>Dikarya</taxon>
        <taxon>Ascomycota</taxon>
        <taxon>Pezizomycotina</taxon>
        <taxon>Eurotiomycetes</taxon>
        <taxon>Eurotiomycetidae</taxon>
        <taxon>Onygenales</taxon>
        <taxon>Onygenaceae</taxon>
        <taxon>Uncinocarpus</taxon>
    </lineage>
</organism>
<reference evidence="9" key="1">
    <citation type="journal article" date="2009" name="Genome Res.">
        <title>Comparative genomic analyses of the human fungal pathogens Coccidioides and their relatives.</title>
        <authorList>
            <person name="Sharpton T.J."/>
            <person name="Stajich J.E."/>
            <person name="Rounsley S.D."/>
            <person name="Gardner M.J."/>
            <person name="Wortman J.R."/>
            <person name="Jordar V.S."/>
            <person name="Maiti R."/>
            <person name="Kodira C.D."/>
            <person name="Neafsey D.E."/>
            <person name="Zeng Q."/>
            <person name="Hung C.-Y."/>
            <person name="McMahan C."/>
            <person name="Muszewska A."/>
            <person name="Grynberg M."/>
            <person name="Mandel M.A."/>
            <person name="Kellner E.M."/>
            <person name="Barker B.M."/>
            <person name="Galgiani J.N."/>
            <person name="Orbach M.J."/>
            <person name="Kirkland T.N."/>
            <person name="Cole G.T."/>
            <person name="Henn M.R."/>
            <person name="Birren B.W."/>
            <person name="Taylor J.W."/>
        </authorList>
    </citation>
    <scope>NUCLEOTIDE SEQUENCE [LARGE SCALE GENOMIC DNA]</scope>
    <source>
        <strain evidence="9">UAMH 1704</strain>
    </source>
</reference>
<feature type="region of interest" description="Disordered" evidence="6">
    <location>
        <begin position="1"/>
        <end position="355"/>
    </location>
</feature>
<accession>C4JQ17</accession>
<keyword evidence="3" id="KW-0963">Cytoplasm</keyword>
<dbReference type="FunFam" id="2.130.10.10:FF:000817">
    <property type="entry name" value="WGS project CABT00000000 data, contig 2.15"/>
    <property type="match status" value="1"/>
</dbReference>
<feature type="compositionally biased region" description="Basic and acidic residues" evidence="6">
    <location>
        <begin position="942"/>
        <end position="955"/>
    </location>
</feature>
<dbReference type="GO" id="GO:0000932">
    <property type="term" value="C:P-body"/>
    <property type="evidence" value="ECO:0007669"/>
    <property type="project" value="UniProtKB-SubCell"/>
</dbReference>
<evidence type="ECO:0000256" key="4">
    <source>
        <dbReference type="ARBA" id="ARBA00022574"/>
    </source>
</evidence>
<protein>
    <recommendedName>
        <fullName evidence="7">EDC4-like protein pdc1 beta-propeller domain-containing protein</fullName>
    </recommendedName>
</protein>
<proteinExistence type="inferred from homology"/>
<dbReference type="InterPro" id="IPR055393">
    <property type="entry name" value="Beta-prop_EDC4L"/>
</dbReference>
<dbReference type="PANTHER" id="PTHR15598">
    <property type="entry name" value="ENHANCER OF MRNA-DECAPPING PROTEIN 4"/>
    <property type="match status" value="1"/>
</dbReference>
<dbReference type="GeneID" id="8439681"/>
<evidence type="ECO:0000256" key="3">
    <source>
        <dbReference type="ARBA" id="ARBA00022490"/>
    </source>
</evidence>
<feature type="region of interest" description="Disordered" evidence="6">
    <location>
        <begin position="1298"/>
        <end position="1317"/>
    </location>
</feature>
<dbReference type="OrthoDB" id="21128at2759"/>
<evidence type="ECO:0000313" key="9">
    <source>
        <dbReference type="Proteomes" id="UP000002058"/>
    </source>
</evidence>
<evidence type="ECO:0000313" key="8">
    <source>
        <dbReference type="EMBL" id="EEP78404.1"/>
    </source>
</evidence>
<feature type="compositionally biased region" description="Low complexity" evidence="6">
    <location>
        <begin position="27"/>
        <end position="45"/>
    </location>
</feature>
<feature type="compositionally biased region" description="Polar residues" evidence="6">
    <location>
        <begin position="81"/>
        <end position="101"/>
    </location>
</feature>
<feature type="compositionally biased region" description="Basic and acidic residues" evidence="6">
    <location>
        <begin position="1003"/>
        <end position="1016"/>
    </location>
</feature>
<sequence length="1460" mass="160328">MSHTPPELRALFDSLMSNPPPGGLSHAFSSANKQQQQQAGAHSSSPGLTHQHPRYAPPSVSSPLVSPPVAGTPPHHGSDIISPNTFTPRNEPNVSLNSAAGPSSHLLNLFKFGNPESGTNSPRPQQPAGGFLNGNEQGPLNNGKSQNGHNRGISASDLISSFMPKPDTKSAVAADATSASPATQVESAEQMLLRLLNRPKPHENVSPEPTKTAESKPVVPPPVAIERKFSENESIGGRKPSPARTFGTRESRETTPFEPPKPQSPAQGPMFTYLNPFEQLASASTRPLSSQMNKSGPGGAVSGAAVKKGKEPQLKAANGLTRSREDTSSQAEAEATTSQESRHEKKKLKTKETVPEALIGVAEKVEGQVEAALAQAIGEEREPSKSESKGESTPQPSIESATEHKKAADVVPEKLEKEPSDNVPAKPAETKKDKDLIESWENETERIVPVYSFPLKPFVSITWKGVTTDVVRVREDGFMDIARLKKAFDQVDRSLTSADAEYIIYALSKSTGMRIIRQDDGRDRQAFRSYNDRIFNVALCRAGPNPLKGRRRRFWALASAGDDNLFEKDALDTRTLLFPPFPAFDENTSGGQLKTRARPSSRHPEFFAIGRGKSIHVIWPHAALSPKYGVSGSDRKVDTEKFYKERALKISTGKAGKDFAFSDDDTIIVSLDKTGRMRFWDIEEVIDADPEAPKPDIRVPLLTLVTAAPSEKSWPTSVLFIDKLRPYLKMCAMRYMLLGFRQNHTLQLWDLGLGKAVQELNFPHEKESDAICSVAYHPGSGIIVVGHPTRNSIYFIHLSAPRYTLPPMSQKAYIQGVVDKDENLFGPQSTACMSGIRELSFGARGQLRSLELLPLGKSSSQRGIEDDAGLFELYVMHSRGVTCLNIKKADLGWSMDNKVIQHVDALEKNLIELKDLRTLPSPVDEQSVNGEGSSSAVGNNKDSTKKSEIVAEKTSETPSSRSESPIKEGKKKSILQQEPGPVEKVEKKKKKKGAADNVAQAKELVEPQKSVADKGEIQASQQNDASAKDAEQAQVDQPLVEKPKVVKTSPPESISTGDLAKGISDVKDALSAEFSKRLSNELGDLYNRFNDDRRAQDELSISRQDAMLRLVSSTLSENVEKNLARIISGNIESTVVPTIKSVITASLEKRVTEELDKNIRAAVPQSISSVLPEAITRELQSPNTLKSISDLVAPAVVKSVESELANVVRNKIMPTIKNEYTRTTEKLIGDVEHMFASKLSQYENQRITDGVKIEQLTTQVSSLVQVISTMAASQTKFQDEILEMNRRFEEMQVAAQEQRSSASALGREDHPGPELSPEVLELREISQLMEEGNYEEASVKWLQSTQQAEIFDKLFVNYNSDYLTTLPPLLSLSVSAAVTSSLKTNVMARLDWLKRVFQTVNVRDPDISQVVPKIMDILIQRLQELYMSVARDSPHDPIIPKIAPLTRWARDLKESSYGQA</sequence>
<keyword evidence="9" id="KW-1185">Reference proteome</keyword>
<evidence type="ECO:0000256" key="2">
    <source>
        <dbReference type="ARBA" id="ARBA00009639"/>
    </source>
</evidence>
<dbReference type="HOGENOM" id="CLU_003635_0_0_1"/>
<gene>
    <name evidence="8" type="ORF">UREG_03250</name>
</gene>
<dbReference type="Proteomes" id="UP000002058">
    <property type="component" value="Unassembled WGS sequence"/>
</dbReference>
<keyword evidence="5" id="KW-0677">Repeat</keyword>
<name>C4JQ17_UNCRE</name>
<feature type="region of interest" description="Disordered" evidence="6">
    <location>
        <begin position="921"/>
        <end position="1059"/>
    </location>
</feature>
<dbReference type="SUPFAM" id="SSF50978">
    <property type="entry name" value="WD40 repeat-like"/>
    <property type="match status" value="1"/>
</dbReference>
<comment type="similarity">
    <text evidence="2">Belongs to the WD repeat EDC4 family.</text>
</comment>
<dbReference type="Gene3D" id="2.130.10.10">
    <property type="entry name" value="YVTN repeat-like/Quinoprotein amine dehydrogenase"/>
    <property type="match status" value="1"/>
</dbReference>
<dbReference type="OMA" id="YVNPFDQ"/>
<comment type="subcellular location">
    <subcellularLocation>
        <location evidence="1">Cytoplasm</location>
        <location evidence="1">P-body</location>
    </subcellularLocation>
</comment>
<feature type="compositionally biased region" description="Basic and acidic residues" evidence="6">
    <location>
        <begin position="401"/>
        <end position="420"/>
    </location>
</feature>
<feature type="compositionally biased region" description="Polar residues" evidence="6">
    <location>
        <begin position="924"/>
        <end position="941"/>
    </location>
</feature>
<feature type="compositionally biased region" description="Basic and acidic residues" evidence="6">
    <location>
        <begin position="378"/>
        <end position="390"/>
    </location>
</feature>
<feature type="compositionally biased region" description="Polar residues" evidence="6">
    <location>
        <begin position="391"/>
        <end position="400"/>
    </location>
</feature>
<dbReference type="InParanoid" id="C4JQ17"/>
<dbReference type="eggNOG" id="ENOG502R9YM">
    <property type="taxonomic scope" value="Eukaryota"/>
</dbReference>
<feature type="compositionally biased region" description="Low complexity" evidence="6">
    <location>
        <begin position="57"/>
        <end position="69"/>
    </location>
</feature>
<feature type="domain" description="EDC4-like protein pdc1 beta-propeller" evidence="7">
    <location>
        <begin position="649"/>
        <end position="797"/>
    </location>
</feature>